<dbReference type="InterPro" id="IPR010266">
    <property type="entry name" value="NnrS"/>
</dbReference>
<reference evidence="3" key="1">
    <citation type="submission" date="2016-10" db="EMBL/GenBank/DDBJ databases">
        <authorList>
            <person name="Varghese N."/>
            <person name="Submissions S."/>
        </authorList>
    </citation>
    <scope>NUCLEOTIDE SEQUENCE [LARGE SCALE GENOMIC DNA]</scope>
    <source>
        <strain evidence="3">DSM 17875</strain>
    </source>
</reference>
<feature type="transmembrane region" description="Helical" evidence="1">
    <location>
        <begin position="94"/>
        <end position="111"/>
    </location>
</feature>
<keyword evidence="1" id="KW-0472">Membrane</keyword>
<keyword evidence="1" id="KW-1133">Transmembrane helix</keyword>
<keyword evidence="1" id="KW-0812">Transmembrane</keyword>
<dbReference type="Pfam" id="PF05940">
    <property type="entry name" value="NnrS"/>
    <property type="match status" value="1"/>
</dbReference>
<organism evidence="2 3">
    <name type="scientific">Pseudomonas pohangensis</name>
    <dbReference type="NCBI Taxonomy" id="364197"/>
    <lineage>
        <taxon>Bacteria</taxon>
        <taxon>Pseudomonadati</taxon>
        <taxon>Pseudomonadota</taxon>
        <taxon>Gammaproteobacteria</taxon>
        <taxon>Pseudomonadales</taxon>
        <taxon>Pseudomonadaceae</taxon>
        <taxon>Pseudomonas</taxon>
    </lineage>
</organism>
<gene>
    <name evidence="2" type="ORF">SAMN05216296_3506</name>
</gene>
<dbReference type="OrthoDB" id="9770040at2"/>
<feature type="transmembrane region" description="Helical" evidence="1">
    <location>
        <begin position="362"/>
        <end position="380"/>
    </location>
</feature>
<dbReference type="AlphaFoldDB" id="A0A1H2I5G5"/>
<protein>
    <submittedName>
        <fullName evidence="2">Uncharacterized protein involved in response to NO</fullName>
    </submittedName>
</protein>
<evidence type="ECO:0000313" key="3">
    <source>
        <dbReference type="Proteomes" id="UP000243232"/>
    </source>
</evidence>
<feature type="transmembrane region" description="Helical" evidence="1">
    <location>
        <begin position="212"/>
        <end position="233"/>
    </location>
</feature>
<dbReference type="STRING" id="364197.SAMN05216296_3506"/>
<dbReference type="EMBL" id="LT629785">
    <property type="protein sequence ID" value="SDU39156.1"/>
    <property type="molecule type" value="Genomic_DNA"/>
</dbReference>
<evidence type="ECO:0000313" key="2">
    <source>
        <dbReference type="EMBL" id="SDU39156.1"/>
    </source>
</evidence>
<feature type="transmembrane region" description="Helical" evidence="1">
    <location>
        <begin position="117"/>
        <end position="137"/>
    </location>
</feature>
<feature type="transmembrane region" description="Helical" evidence="1">
    <location>
        <begin position="239"/>
        <end position="259"/>
    </location>
</feature>
<evidence type="ECO:0000256" key="1">
    <source>
        <dbReference type="SAM" id="Phobius"/>
    </source>
</evidence>
<feature type="transmembrane region" description="Helical" evidence="1">
    <location>
        <begin position="149"/>
        <end position="167"/>
    </location>
</feature>
<feature type="transmembrane region" description="Helical" evidence="1">
    <location>
        <begin position="20"/>
        <end position="43"/>
    </location>
</feature>
<feature type="transmembrane region" description="Helical" evidence="1">
    <location>
        <begin position="179"/>
        <end position="200"/>
    </location>
</feature>
<sequence>MQITEKRQAMKIPPLLRLAFRPFFLFGSLLALLAIPFWVHAFLGAAGPWQPVGGWLAWHRHELVFGFAGAIIVGFLLTAVQTWTGRPSISGKPLAGLLLVWLAARASWLLAAPLWLLIPLNLLFLLLAALMMGRLLWAVRQKNNYPTVAILLLLLLAEAQCLAGLALEDHDWQRRAVLAAVWLVAAMMTLIGGRVIPFFIQRGLGRPAAVKPVLWLDRALLLGAALIAVLHAAGLAGLANLPVALLFLLLGIGHAVRMGRWFDRGLFGVPLLWSLYLAYAWLVLACLGMALWHAGWLANYSQPLHALTVGSMAGLILAMLARVTLGHTGRPLVLPAGVRWAFVLLNAGAVARVFLVEFWLQGGLWLAMICWSLAFAIYLWRYAPMLCRTRADGHPG</sequence>
<feature type="transmembrane region" description="Helical" evidence="1">
    <location>
        <begin position="271"/>
        <end position="292"/>
    </location>
</feature>
<keyword evidence="3" id="KW-1185">Reference proteome</keyword>
<feature type="transmembrane region" description="Helical" evidence="1">
    <location>
        <begin position="304"/>
        <end position="325"/>
    </location>
</feature>
<feature type="transmembrane region" description="Helical" evidence="1">
    <location>
        <begin position="337"/>
        <end position="356"/>
    </location>
</feature>
<accession>A0A1H2I5G5</accession>
<proteinExistence type="predicted"/>
<dbReference type="RefSeq" id="WP_090198406.1">
    <property type="nucleotide sequence ID" value="NZ_LT629785.1"/>
</dbReference>
<dbReference type="Proteomes" id="UP000243232">
    <property type="component" value="Chromosome I"/>
</dbReference>
<name>A0A1H2I5G5_9PSED</name>
<feature type="transmembrane region" description="Helical" evidence="1">
    <location>
        <begin position="63"/>
        <end position="82"/>
    </location>
</feature>